<sequence length="230" mass="25632">MKVILTKIITFVIILTVIIPSQASATNNEAETPIAFVPEALATLYVTKKNGNLENFTLNINGHIQHFPLWRNVDSEAHKPRMLYNDINKDGQKELIIILTIANGTNRIIQDAHVFHKVRVNFVDTFQEILIDDPLAIFLKHAKTSLTPTKATITVGNKTKIIHLMKFGIPSEQLFSDIGIGSIVKFDVVHHELVATLGLQASSSSSIGSVTITYLFKDKMYQIKKISLEA</sequence>
<reference evidence="2" key="2">
    <citation type="submission" date="2020-09" db="EMBL/GenBank/DDBJ databases">
        <authorList>
            <person name="Sun Q."/>
            <person name="Zhou Y."/>
        </authorList>
    </citation>
    <scope>NUCLEOTIDE SEQUENCE</scope>
    <source>
        <strain evidence="2">CGMCC 1.12698</strain>
    </source>
</reference>
<dbReference type="AlphaFoldDB" id="A0A917AP23"/>
<organism evidence="2 3">
    <name type="scientific">Priestia taiwanensis</name>
    <dbReference type="NCBI Taxonomy" id="1347902"/>
    <lineage>
        <taxon>Bacteria</taxon>
        <taxon>Bacillati</taxon>
        <taxon>Bacillota</taxon>
        <taxon>Bacilli</taxon>
        <taxon>Bacillales</taxon>
        <taxon>Bacillaceae</taxon>
        <taxon>Priestia</taxon>
    </lineage>
</organism>
<gene>
    <name evidence="2" type="ORF">GCM10007140_12240</name>
</gene>
<protein>
    <recommendedName>
        <fullName evidence="4">FG-GAP repeat protein</fullName>
    </recommendedName>
</protein>
<evidence type="ECO:0000256" key="1">
    <source>
        <dbReference type="SAM" id="SignalP"/>
    </source>
</evidence>
<feature type="chain" id="PRO_5037701003" description="FG-GAP repeat protein" evidence="1">
    <location>
        <begin position="26"/>
        <end position="230"/>
    </location>
</feature>
<comment type="caution">
    <text evidence="2">The sequence shown here is derived from an EMBL/GenBank/DDBJ whole genome shotgun (WGS) entry which is preliminary data.</text>
</comment>
<dbReference type="Proteomes" id="UP000605259">
    <property type="component" value="Unassembled WGS sequence"/>
</dbReference>
<proteinExistence type="predicted"/>
<dbReference type="RefSeq" id="WP_188387508.1">
    <property type="nucleotide sequence ID" value="NZ_BMFK01000001.1"/>
</dbReference>
<name>A0A917AP23_9BACI</name>
<keyword evidence="1" id="KW-0732">Signal</keyword>
<evidence type="ECO:0008006" key="4">
    <source>
        <dbReference type="Google" id="ProtNLM"/>
    </source>
</evidence>
<dbReference type="EMBL" id="BMFK01000001">
    <property type="protein sequence ID" value="GGE63563.1"/>
    <property type="molecule type" value="Genomic_DNA"/>
</dbReference>
<evidence type="ECO:0000313" key="2">
    <source>
        <dbReference type="EMBL" id="GGE63563.1"/>
    </source>
</evidence>
<accession>A0A917AP23</accession>
<evidence type="ECO:0000313" key="3">
    <source>
        <dbReference type="Proteomes" id="UP000605259"/>
    </source>
</evidence>
<reference evidence="2" key="1">
    <citation type="journal article" date="2014" name="Int. J. Syst. Evol. Microbiol.">
        <title>Complete genome sequence of Corynebacterium casei LMG S-19264T (=DSM 44701T), isolated from a smear-ripened cheese.</title>
        <authorList>
            <consortium name="US DOE Joint Genome Institute (JGI-PGF)"/>
            <person name="Walter F."/>
            <person name="Albersmeier A."/>
            <person name="Kalinowski J."/>
            <person name="Ruckert C."/>
        </authorList>
    </citation>
    <scope>NUCLEOTIDE SEQUENCE</scope>
    <source>
        <strain evidence="2">CGMCC 1.12698</strain>
    </source>
</reference>
<keyword evidence="3" id="KW-1185">Reference proteome</keyword>
<feature type="signal peptide" evidence="1">
    <location>
        <begin position="1"/>
        <end position="25"/>
    </location>
</feature>